<feature type="region of interest" description="Disordered" evidence="1">
    <location>
        <begin position="116"/>
        <end position="137"/>
    </location>
</feature>
<gene>
    <name evidence="2" type="ORF">ECRASSUSDP1_LOCUS6766</name>
</gene>
<organism evidence="2 3">
    <name type="scientific">Euplotes crassus</name>
    <dbReference type="NCBI Taxonomy" id="5936"/>
    <lineage>
        <taxon>Eukaryota</taxon>
        <taxon>Sar</taxon>
        <taxon>Alveolata</taxon>
        <taxon>Ciliophora</taxon>
        <taxon>Intramacronucleata</taxon>
        <taxon>Spirotrichea</taxon>
        <taxon>Hypotrichia</taxon>
        <taxon>Euplotida</taxon>
        <taxon>Euplotidae</taxon>
        <taxon>Moneuplotes</taxon>
    </lineage>
</organism>
<name>A0AAD1XCG4_EUPCR</name>
<proteinExistence type="predicted"/>
<dbReference type="Proteomes" id="UP001295684">
    <property type="component" value="Unassembled WGS sequence"/>
</dbReference>
<evidence type="ECO:0000313" key="3">
    <source>
        <dbReference type="Proteomes" id="UP001295684"/>
    </source>
</evidence>
<reference evidence="2" key="1">
    <citation type="submission" date="2023-07" db="EMBL/GenBank/DDBJ databases">
        <authorList>
            <consortium name="AG Swart"/>
            <person name="Singh M."/>
            <person name="Singh A."/>
            <person name="Seah K."/>
            <person name="Emmerich C."/>
        </authorList>
    </citation>
    <scope>NUCLEOTIDE SEQUENCE</scope>
    <source>
        <strain evidence="2">DP1</strain>
    </source>
</reference>
<keyword evidence="3" id="KW-1185">Reference proteome</keyword>
<evidence type="ECO:0000256" key="1">
    <source>
        <dbReference type="SAM" id="MobiDB-lite"/>
    </source>
</evidence>
<dbReference type="AlphaFoldDB" id="A0AAD1XCG4"/>
<feature type="region of interest" description="Disordered" evidence="1">
    <location>
        <begin position="1"/>
        <end position="24"/>
    </location>
</feature>
<feature type="compositionally biased region" description="Polar residues" evidence="1">
    <location>
        <begin position="13"/>
        <end position="24"/>
    </location>
</feature>
<protein>
    <submittedName>
        <fullName evidence="2">Uncharacterized protein</fullName>
    </submittedName>
</protein>
<accession>A0AAD1XCG4</accession>
<dbReference type="EMBL" id="CAMPGE010006570">
    <property type="protein sequence ID" value="CAI2365430.1"/>
    <property type="molecule type" value="Genomic_DNA"/>
</dbReference>
<comment type="caution">
    <text evidence="2">The sequence shown here is derived from an EMBL/GenBank/DDBJ whole genome shotgun (WGS) entry which is preliminary data.</text>
</comment>
<sequence>MKKFAQRSARPSAASTFVKRNSPNRVRNRDRLKGFQLDLKRVQYALPDISKTTLKNTQKRKYNPANFVKNRERKFPQTIITKDIKDKLYKPRRRINNGCNSPTSVTLRPHVGLIKKNSPTKPKVKPKPSTRFVSPDVTRNEGSCLMMDNNDFNISNTAKKNRKNFNLTNLQLLKKNFKKKSIKKKSILEKALMQHSPGLFINTKHASMVEKQKIRQNNASNYRICSPGQEKQPLLGMKLFYDYKSPKNRKTHPMLSEERYMKKREHKYSDDSDQEDLIKTTDEIGDHPDADLAEFKNDLKRKKKRKKYSIYFNNLCSKPSSGEIARVICRDRREIDQNACTGFKDMLALVNDIRPASNSNNLPQ</sequence>
<evidence type="ECO:0000313" key="2">
    <source>
        <dbReference type="EMBL" id="CAI2365430.1"/>
    </source>
</evidence>